<proteinExistence type="predicted"/>
<gene>
    <name evidence="3" type="ORF">EJA05_23400</name>
</gene>
<dbReference type="AlphaFoldDB" id="A0A3Q8TX95"/>
<dbReference type="EMBL" id="CP034338">
    <property type="protein sequence ID" value="AZL70493.1"/>
    <property type="molecule type" value="Genomic_DNA"/>
</dbReference>
<dbReference type="OrthoDB" id="9793816at2"/>
<dbReference type="InterPro" id="IPR027016">
    <property type="entry name" value="UCP029811"/>
</dbReference>
<dbReference type="Pfam" id="PF04264">
    <property type="entry name" value="YceI"/>
    <property type="match status" value="1"/>
</dbReference>
<reference evidence="3 4" key="1">
    <citation type="submission" date="2018-12" db="EMBL/GenBank/DDBJ databases">
        <authorList>
            <person name="Li S."/>
            <person name="Yang R."/>
            <person name="Chen G."/>
            <person name="Zou L."/>
            <person name="Zhang C."/>
            <person name="Chen Y."/>
            <person name="Liu Z."/>
            <person name="Li Y."/>
            <person name="Yan Y."/>
            <person name="Huang M."/>
            <person name="Chen T."/>
        </authorList>
    </citation>
    <scope>NUCLEOTIDE SEQUENCE [LARGE SCALE GENOMIC DNA]</scope>
    <source>
        <strain evidence="3 4">1257</strain>
    </source>
</reference>
<name>A0A3Q8TX95_9PSED</name>
<evidence type="ECO:0000256" key="1">
    <source>
        <dbReference type="SAM" id="SignalP"/>
    </source>
</evidence>
<sequence length="197" mass="21754">MFKPSRVLPSLLLPLFLAAGLPAHANWHLDGESSRLSFVTGKNGNIAEVNRFLVLHGTVDRKGAAEVSIEMDSVSSGIPLRDERLRDELFEVERFADGKVQAQIDLRPINDLANGAQLELRLPVSVTLHGQTHNYDTLLLATRLDERRFQVVTLEPLVLRADHFGLLPGLDKLRKLAGLKSINPSVPVSAVLIFNAR</sequence>
<dbReference type="SMART" id="SM00867">
    <property type="entry name" value="YceI"/>
    <property type="match status" value="1"/>
</dbReference>
<dbReference type="InterPro" id="IPR007372">
    <property type="entry name" value="Lipid/polyisoprenoid-bd_YceI"/>
</dbReference>
<dbReference type="SUPFAM" id="SSF101874">
    <property type="entry name" value="YceI-like"/>
    <property type="match status" value="1"/>
</dbReference>
<feature type="chain" id="PRO_5018523832" evidence="1">
    <location>
        <begin position="26"/>
        <end position="197"/>
    </location>
</feature>
<protein>
    <submittedName>
        <fullName evidence="3">YceI family protein</fullName>
    </submittedName>
</protein>
<dbReference type="Proteomes" id="UP000268230">
    <property type="component" value="Chromosome"/>
</dbReference>
<feature type="domain" description="Lipid/polyisoprenoid-binding YceI-like" evidence="2">
    <location>
        <begin position="26"/>
        <end position="195"/>
    </location>
</feature>
<evidence type="ECO:0000313" key="3">
    <source>
        <dbReference type="EMBL" id="AZL70493.1"/>
    </source>
</evidence>
<dbReference type="Gene3D" id="2.40.128.110">
    <property type="entry name" value="Lipid/polyisoprenoid-binding, YceI-like"/>
    <property type="match status" value="1"/>
</dbReference>
<accession>A0A3Q8TX95</accession>
<keyword evidence="1" id="KW-0732">Signal</keyword>
<dbReference type="KEGG" id="pory:EJA05_23400"/>
<dbReference type="InterPro" id="IPR036761">
    <property type="entry name" value="TTHA0802/YceI-like_sf"/>
</dbReference>
<organism evidence="3 4">
    <name type="scientific">Pseudomonas entomophila</name>
    <dbReference type="NCBI Taxonomy" id="312306"/>
    <lineage>
        <taxon>Bacteria</taxon>
        <taxon>Pseudomonadati</taxon>
        <taxon>Pseudomonadota</taxon>
        <taxon>Gammaproteobacteria</taxon>
        <taxon>Pseudomonadales</taxon>
        <taxon>Pseudomonadaceae</taxon>
        <taxon>Pseudomonas</taxon>
    </lineage>
</organism>
<dbReference type="PIRSF" id="PIRSF029811">
    <property type="entry name" value="UCP029811"/>
    <property type="match status" value="1"/>
</dbReference>
<feature type="signal peptide" evidence="1">
    <location>
        <begin position="1"/>
        <end position="25"/>
    </location>
</feature>
<evidence type="ECO:0000313" key="4">
    <source>
        <dbReference type="Proteomes" id="UP000268230"/>
    </source>
</evidence>
<evidence type="ECO:0000259" key="2">
    <source>
        <dbReference type="SMART" id="SM00867"/>
    </source>
</evidence>